<dbReference type="EMBL" id="OIVN01002824">
    <property type="protein sequence ID" value="SPD06737.1"/>
    <property type="molecule type" value="Genomic_DNA"/>
</dbReference>
<dbReference type="AlphaFoldDB" id="A0A2N9GWK6"/>
<gene>
    <name evidence="1" type="ORF">FSB_LOCUS34619</name>
</gene>
<reference evidence="1" key="1">
    <citation type="submission" date="2018-02" db="EMBL/GenBank/DDBJ databases">
        <authorList>
            <person name="Cohen D.B."/>
            <person name="Kent A.D."/>
        </authorList>
    </citation>
    <scope>NUCLEOTIDE SEQUENCE</scope>
</reference>
<sequence>MAKKKNYGRLAKYVNTPEAMATFHRHYGISDEVRLEYCFWEDAIPKQLGDLCIPLVAIIEGGVRFPMDPFLMEFLNYLNLSPTQPPGHQQGYVRRLSLGFRGLALSQPTMPDQRRDTRIVYDSEVCMNDFGQARSTFLLLRYIPSAKTFLSCRKIANTTTAQRVVENQPALHHDIRFMAGFS</sequence>
<name>A0A2N9GWK6_FAGSY</name>
<protein>
    <submittedName>
        <fullName evidence="1">Uncharacterized protein</fullName>
    </submittedName>
</protein>
<evidence type="ECO:0000313" key="1">
    <source>
        <dbReference type="EMBL" id="SPD06737.1"/>
    </source>
</evidence>
<proteinExistence type="predicted"/>
<accession>A0A2N9GWK6</accession>
<organism evidence="1">
    <name type="scientific">Fagus sylvatica</name>
    <name type="common">Beechnut</name>
    <dbReference type="NCBI Taxonomy" id="28930"/>
    <lineage>
        <taxon>Eukaryota</taxon>
        <taxon>Viridiplantae</taxon>
        <taxon>Streptophyta</taxon>
        <taxon>Embryophyta</taxon>
        <taxon>Tracheophyta</taxon>
        <taxon>Spermatophyta</taxon>
        <taxon>Magnoliopsida</taxon>
        <taxon>eudicotyledons</taxon>
        <taxon>Gunneridae</taxon>
        <taxon>Pentapetalae</taxon>
        <taxon>rosids</taxon>
        <taxon>fabids</taxon>
        <taxon>Fagales</taxon>
        <taxon>Fagaceae</taxon>
        <taxon>Fagus</taxon>
    </lineage>
</organism>